<feature type="region of interest" description="Disordered" evidence="1">
    <location>
        <begin position="22"/>
        <end position="43"/>
    </location>
</feature>
<protein>
    <submittedName>
        <fullName evidence="2">Uncharacterized protein</fullName>
    </submittedName>
</protein>
<reference evidence="2 3" key="1">
    <citation type="submission" date="2024-06" db="EMBL/GenBank/DDBJ databases">
        <title>Sorghum-associated microbial communities from plants grown in Nebraska, USA.</title>
        <authorList>
            <person name="Schachtman D."/>
        </authorList>
    </citation>
    <scope>NUCLEOTIDE SEQUENCE [LARGE SCALE GENOMIC DNA]</scope>
    <source>
        <strain evidence="2 3">1073</strain>
    </source>
</reference>
<dbReference type="Proteomes" id="UP001549184">
    <property type="component" value="Unassembled WGS sequence"/>
</dbReference>
<organism evidence="2 3">
    <name type="scientific">Dyella japonica</name>
    <dbReference type="NCBI Taxonomy" id="231455"/>
    <lineage>
        <taxon>Bacteria</taxon>
        <taxon>Pseudomonadati</taxon>
        <taxon>Pseudomonadota</taxon>
        <taxon>Gammaproteobacteria</taxon>
        <taxon>Lysobacterales</taxon>
        <taxon>Rhodanobacteraceae</taxon>
        <taxon>Dyella</taxon>
    </lineage>
</organism>
<evidence type="ECO:0000313" key="3">
    <source>
        <dbReference type="Proteomes" id="UP001549184"/>
    </source>
</evidence>
<proteinExistence type="predicted"/>
<evidence type="ECO:0000256" key="1">
    <source>
        <dbReference type="SAM" id="MobiDB-lite"/>
    </source>
</evidence>
<feature type="compositionally biased region" description="Low complexity" evidence="1">
    <location>
        <begin position="22"/>
        <end position="33"/>
    </location>
</feature>
<dbReference type="EMBL" id="JBEPMU010000002">
    <property type="protein sequence ID" value="MET3652212.1"/>
    <property type="molecule type" value="Genomic_DNA"/>
</dbReference>
<name>A0ABV2JTP4_9GAMM</name>
<comment type="caution">
    <text evidence="2">The sequence shown here is derived from an EMBL/GenBank/DDBJ whole genome shotgun (WGS) entry which is preliminary data.</text>
</comment>
<accession>A0ABV2JTP4</accession>
<evidence type="ECO:0000313" key="2">
    <source>
        <dbReference type="EMBL" id="MET3652212.1"/>
    </source>
</evidence>
<keyword evidence="3" id="KW-1185">Reference proteome</keyword>
<feature type="compositionally biased region" description="Acidic residues" evidence="1">
    <location>
        <begin position="34"/>
        <end position="43"/>
    </location>
</feature>
<sequence>MNSDIDLDDPFFALPVEAMEAAGAHGSAPAAGADEPDPDWQPV</sequence>
<dbReference type="RefSeq" id="WP_354013599.1">
    <property type="nucleotide sequence ID" value="NZ_JBEPMU010000002.1"/>
</dbReference>
<gene>
    <name evidence="2" type="ORF">ABIC75_001934</name>
</gene>